<protein>
    <submittedName>
        <fullName evidence="2">Uncharacterized protein</fullName>
    </submittedName>
</protein>
<feature type="compositionally biased region" description="Basic residues" evidence="1">
    <location>
        <begin position="93"/>
        <end position="111"/>
    </location>
</feature>
<feature type="region of interest" description="Disordered" evidence="1">
    <location>
        <begin position="23"/>
        <end position="79"/>
    </location>
</feature>
<feature type="region of interest" description="Disordered" evidence="1">
    <location>
        <begin position="171"/>
        <end position="246"/>
    </location>
</feature>
<dbReference type="AlphaFoldDB" id="A0A8H5BEW5"/>
<evidence type="ECO:0000313" key="3">
    <source>
        <dbReference type="Proteomes" id="UP000567179"/>
    </source>
</evidence>
<evidence type="ECO:0000256" key="1">
    <source>
        <dbReference type="SAM" id="MobiDB-lite"/>
    </source>
</evidence>
<dbReference type="EMBL" id="JAACJJ010000028">
    <property type="protein sequence ID" value="KAF5321909.1"/>
    <property type="molecule type" value="Genomic_DNA"/>
</dbReference>
<feature type="region of interest" description="Disordered" evidence="1">
    <location>
        <begin position="93"/>
        <end position="123"/>
    </location>
</feature>
<accession>A0A8H5BEW5</accession>
<keyword evidence="3" id="KW-1185">Reference proteome</keyword>
<gene>
    <name evidence="2" type="ORF">D9619_001834</name>
</gene>
<dbReference type="Proteomes" id="UP000567179">
    <property type="component" value="Unassembled WGS sequence"/>
</dbReference>
<comment type="caution">
    <text evidence="2">The sequence shown here is derived from an EMBL/GenBank/DDBJ whole genome shotgun (WGS) entry which is preliminary data.</text>
</comment>
<proteinExistence type="predicted"/>
<sequence>MVQWASIVDNRNCAENIDTTFPKSSKAYSVGSPLDPAPRAPPSTPHIPPHGLEGNLTHSGSPQHPSAYGSKVSAPPTPRHVRMAGEVHAHLHTPSRTLPHRPPHHSTRKTYSKAVVSRPGGTTDARGVIAAAGSGSGATATRLTGSGLGNVAPPKAIDVRLQLRGVRVARVRSQRTREHRSGEKKSDVNKDHAVSAAIAKNPTTLRPAPRLASNTPSRTSTPRPSPALNVREKDSTRLSPRPVWRG</sequence>
<reference evidence="2 3" key="1">
    <citation type="journal article" date="2020" name="ISME J.">
        <title>Uncovering the hidden diversity of litter-decomposition mechanisms in mushroom-forming fungi.</title>
        <authorList>
            <person name="Floudas D."/>
            <person name="Bentzer J."/>
            <person name="Ahren D."/>
            <person name="Johansson T."/>
            <person name="Persson P."/>
            <person name="Tunlid A."/>
        </authorList>
    </citation>
    <scope>NUCLEOTIDE SEQUENCE [LARGE SCALE GENOMIC DNA]</scope>
    <source>
        <strain evidence="2 3">CBS 101986</strain>
    </source>
</reference>
<feature type="compositionally biased region" description="Basic and acidic residues" evidence="1">
    <location>
        <begin position="175"/>
        <end position="193"/>
    </location>
</feature>
<evidence type="ECO:0000313" key="2">
    <source>
        <dbReference type="EMBL" id="KAF5321909.1"/>
    </source>
</evidence>
<organism evidence="2 3">
    <name type="scientific">Psilocybe cf. subviscida</name>
    <dbReference type="NCBI Taxonomy" id="2480587"/>
    <lineage>
        <taxon>Eukaryota</taxon>
        <taxon>Fungi</taxon>
        <taxon>Dikarya</taxon>
        <taxon>Basidiomycota</taxon>
        <taxon>Agaricomycotina</taxon>
        <taxon>Agaricomycetes</taxon>
        <taxon>Agaricomycetidae</taxon>
        <taxon>Agaricales</taxon>
        <taxon>Agaricineae</taxon>
        <taxon>Strophariaceae</taxon>
        <taxon>Psilocybe</taxon>
    </lineage>
</organism>
<name>A0A8H5BEW5_9AGAR</name>
<feature type="compositionally biased region" description="Pro residues" evidence="1">
    <location>
        <begin position="35"/>
        <end position="48"/>
    </location>
</feature>